<reference evidence="5 6" key="1">
    <citation type="submission" date="2019-02" db="EMBL/GenBank/DDBJ databases">
        <authorList>
            <person name="Feng G."/>
        </authorList>
    </citation>
    <scope>NUCLEOTIDE SEQUENCE [LARGE SCALE GENOMIC DNA]</scope>
    <source>
        <strain evidence="5 6">CCTCC AB 2011146</strain>
    </source>
</reference>
<comment type="caution">
    <text evidence="5">The sequence shown here is derived from an EMBL/GenBank/DDBJ whole genome shotgun (WGS) entry which is preliminary data.</text>
</comment>
<evidence type="ECO:0000313" key="6">
    <source>
        <dbReference type="Proteomes" id="UP000291572"/>
    </source>
</evidence>
<comment type="similarity">
    <text evidence="1">Belongs to the MobA/MobL family.</text>
</comment>
<evidence type="ECO:0000256" key="3">
    <source>
        <dbReference type="SAM" id="MobiDB-lite"/>
    </source>
</evidence>
<keyword evidence="2" id="KW-0184">Conjugation</keyword>
<gene>
    <name evidence="5" type="ORF">EWH12_20945</name>
</gene>
<dbReference type="AlphaFoldDB" id="A0A8G1ZI53"/>
<feature type="domain" description="MobA/MobL protein" evidence="4">
    <location>
        <begin position="18"/>
        <end position="238"/>
    </location>
</feature>
<organism evidence="5 6">
    <name type="scientific">Sphingobium cupriresistens</name>
    <dbReference type="NCBI Taxonomy" id="1132417"/>
    <lineage>
        <taxon>Bacteria</taxon>
        <taxon>Pseudomonadati</taxon>
        <taxon>Pseudomonadota</taxon>
        <taxon>Alphaproteobacteria</taxon>
        <taxon>Sphingomonadales</taxon>
        <taxon>Sphingomonadaceae</taxon>
        <taxon>Sphingobium</taxon>
    </lineage>
</organism>
<sequence length="322" mass="37088">MALFSMRVTQIRRSAGHSAVAAAAYRAGERLTDARTGITHDYTRKEHVVHKEIIVPDNAPAWARKLDREALWGLAEKMEKRRDAQVAREVRIMLPRELDPETRLALVRQFVKTQFVDRGMIADLTVHNPKAADGREQPHAHVLLTMRHLTVEGFGLKSRHEWVECPQGRTHEDGRPVMVESNAQSWNSATLYETIRAAWEKAANDALQRAGSRERVDRRSYLERGLSKMPEPYLGVALRLKELHGVMQERFGQYQMVRHYRAVEERAKAAFAAMDRGQSMATMMRTAQRYVDWIDRQIEALAPPRDKPEREPPEPFAPAWER</sequence>
<dbReference type="RefSeq" id="WP_129927718.1">
    <property type="nucleotide sequence ID" value="NZ_SEOO01000072.1"/>
</dbReference>
<evidence type="ECO:0000256" key="1">
    <source>
        <dbReference type="ARBA" id="ARBA00010873"/>
    </source>
</evidence>
<dbReference type="Gene3D" id="3.30.930.30">
    <property type="match status" value="1"/>
</dbReference>
<dbReference type="Proteomes" id="UP000291572">
    <property type="component" value="Unassembled WGS sequence"/>
</dbReference>
<evidence type="ECO:0000259" key="4">
    <source>
        <dbReference type="Pfam" id="PF03389"/>
    </source>
</evidence>
<dbReference type="NCBIfam" id="NF041496">
    <property type="entry name" value="MobQ"/>
    <property type="match status" value="1"/>
</dbReference>
<dbReference type="Pfam" id="PF03389">
    <property type="entry name" value="MobA_MobL"/>
    <property type="match status" value="1"/>
</dbReference>
<protein>
    <recommendedName>
        <fullName evidence="4">MobA/MobL protein domain-containing protein</fullName>
    </recommendedName>
</protein>
<accession>A0A8G1ZI53</accession>
<evidence type="ECO:0000256" key="2">
    <source>
        <dbReference type="ARBA" id="ARBA00022971"/>
    </source>
</evidence>
<feature type="region of interest" description="Disordered" evidence="3">
    <location>
        <begin position="301"/>
        <end position="322"/>
    </location>
</feature>
<name>A0A8G1ZI53_9SPHN</name>
<dbReference type="OrthoDB" id="1826980at2"/>
<dbReference type="InterPro" id="IPR005053">
    <property type="entry name" value="MobA_MobL"/>
</dbReference>
<evidence type="ECO:0000313" key="5">
    <source>
        <dbReference type="EMBL" id="RYM05714.1"/>
    </source>
</evidence>
<proteinExistence type="inferred from homology"/>
<dbReference type="EMBL" id="SEOO01000072">
    <property type="protein sequence ID" value="RYM05714.1"/>
    <property type="molecule type" value="Genomic_DNA"/>
</dbReference>
<feature type="compositionally biased region" description="Basic and acidic residues" evidence="3">
    <location>
        <begin position="301"/>
        <end position="313"/>
    </location>
</feature>